<dbReference type="Gene3D" id="3.40.50.720">
    <property type="entry name" value="NAD(P)-binding Rossmann-like Domain"/>
    <property type="match status" value="1"/>
</dbReference>
<keyword evidence="5" id="KW-1185">Reference proteome</keyword>
<dbReference type="Proteomes" id="UP001527099">
    <property type="component" value="Unassembled WGS sequence"/>
</dbReference>
<protein>
    <submittedName>
        <fullName evidence="4">Gfo/Idh/MocA family oxidoreductase</fullName>
    </submittedName>
</protein>
<keyword evidence="1" id="KW-0560">Oxidoreductase</keyword>
<dbReference type="InterPro" id="IPR036291">
    <property type="entry name" value="NAD(P)-bd_dom_sf"/>
</dbReference>
<dbReference type="EMBL" id="JAMDMX010000071">
    <property type="protein sequence ID" value="MCY9695453.1"/>
    <property type="molecule type" value="Genomic_DNA"/>
</dbReference>
<evidence type="ECO:0000256" key="1">
    <source>
        <dbReference type="ARBA" id="ARBA00023002"/>
    </source>
</evidence>
<organism evidence="4 5">
    <name type="scientific">Paenibacillus alginolyticus</name>
    <dbReference type="NCBI Taxonomy" id="59839"/>
    <lineage>
        <taxon>Bacteria</taxon>
        <taxon>Bacillati</taxon>
        <taxon>Bacillota</taxon>
        <taxon>Bacilli</taxon>
        <taxon>Bacillales</taxon>
        <taxon>Paenibacillaceae</taxon>
        <taxon>Paenibacillus</taxon>
    </lineage>
</organism>
<evidence type="ECO:0000259" key="2">
    <source>
        <dbReference type="Pfam" id="PF01408"/>
    </source>
</evidence>
<dbReference type="Gene3D" id="3.30.360.10">
    <property type="entry name" value="Dihydrodipicolinate Reductase, domain 2"/>
    <property type="match status" value="1"/>
</dbReference>
<feature type="domain" description="GFO/IDH/MocA-like oxidoreductase" evidence="3">
    <location>
        <begin position="139"/>
        <end position="244"/>
    </location>
</feature>
<dbReference type="Pfam" id="PF22725">
    <property type="entry name" value="GFO_IDH_MocA_C3"/>
    <property type="match status" value="1"/>
</dbReference>
<evidence type="ECO:0000259" key="3">
    <source>
        <dbReference type="Pfam" id="PF22725"/>
    </source>
</evidence>
<sequence>MSSDPGPQTPVIRIGIAGLGTATKAMLPAFLKHPGIVITAAASLDEEQLRNFKMDFPVETYRNVKEMCSSPDVDAVYIATPTQFHTEHVMLAASAKKHMILEKPIAVSLEEGLQMIAAAEAGGVTLVVGHSHSFDPPILKMREVLESGRIGRFRMAHTWCYTDWMYRPRMREELQTELGGGVTFRQGSHQFDIIRLVGGGKVRSIRASTGVWDSQRRTEGSHVVFFEFEDGASATAVYNGYDHFHTTEWTNGIGEWGEQVKPGGYASNRKTIRALDTEQEQHLKSRRSGYSGKQSMIYADAGLQQPFFGLTVVSGERGDIRQTPEGLLVYGEEGIEQLQLPNDIDGRDMVVEEFYQSVIHGKRPVHDGRWGLANLEICLAALQSSREKKEIELNYQVAVK</sequence>
<evidence type="ECO:0000313" key="5">
    <source>
        <dbReference type="Proteomes" id="UP001527099"/>
    </source>
</evidence>
<dbReference type="InterPro" id="IPR055170">
    <property type="entry name" value="GFO_IDH_MocA-like_dom"/>
</dbReference>
<dbReference type="SUPFAM" id="SSF51735">
    <property type="entry name" value="NAD(P)-binding Rossmann-fold domains"/>
    <property type="match status" value="1"/>
</dbReference>
<dbReference type="PANTHER" id="PTHR43818:SF11">
    <property type="entry name" value="BCDNA.GH03377"/>
    <property type="match status" value="1"/>
</dbReference>
<proteinExistence type="predicted"/>
<evidence type="ECO:0000313" key="4">
    <source>
        <dbReference type="EMBL" id="MCY9695453.1"/>
    </source>
</evidence>
<dbReference type="InterPro" id="IPR000683">
    <property type="entry name" value="Gfo/Idh/MocA-like_OxRdtase_N"/>
</dbReference>
<name>A0ABT4GGZ7_9BACL</name>
<accession>A0ABT4GGZ7</accession>
<comment type="caution">
    <text evidence="4">The sequence shown here is derived from an EMBL/GenBank/DDBJ whole genome shotgun (WGS) entry which is preliminary data.</text>
</comment>
<dbReference type="RefSeq" id="WP_268616767.1">
    <property type="nucleotide sequence ID" value="NZ_JAMDMX010000071.1"/>
</dbReference>
<reference evidence="4 5" key="1">
    <citation type="submission" date="2022-05" db="EMBL/GenBank/DDBJ databases">
        <title>Genome Sequencing of Bee-Associated Microbes.</title>
        <authorList>
            <person name="Dunlap C."/>
        </authorList>
    </citation>
    <scope>NUCLEOTIDE SEQUENCE [LARGE SCALE GENOMIC DNA]</scope>
    <source>
        <strain evidence="4 5">NRRL B-14421</strain>
    </source>
</reference>
<feature type="domain" description="Gfo/Idh/MocA-like oxidoreductase N-terminal" evidence="2">
    <location>
        <begin position="12"/>
        <end position="130"/>
    </location>
</feature>
<dbReference type="PANTHER" id="PTHR43818">
    <property type="entry name" value="BCDNA.GH03377"/>
    <property type="match status" value="1"/>
</dbReference>
<dbReference type="SUPFAM" id="SSF55347">
    <property type="entry name" value="Glyceraldehyde-3-phosphate dehydrogenase-like, C-terminal domain"/>
    <property type="match status" value="1"/>
</dbReference>
<gene>
    <name evidence="4" type="ORF">M5X19_21470</name>
</gene>
<dbReference type="Pfam" id="PF01408">
    <property type="entry name" value="GFO_IDH_MocA"/>
    <property type="match status" value="1"/>
</dbReference>
<dbReference type="InterPro" id="IPR050463">
    <property type="entry name" value="Gfo/Idh/MocA_oxidrdct_glycsds"/>
</dbReference>